<dbReference type="SUPFAM" id="SSF48179">
    <property type="entry name" value="6-phosphogluconate dehydrogenase C-terminal domain-like"/>
    <property type="match status" value="1"/>
</dbReference>
<feature type="binding site" evidence="8">
    <location>
        <begin position="23"/>
        <end position="28"/>
    </location>
    <ligand>
        <name>NADP(+)</name>
        <dbReference type="ChEBI" id="CHEBI:58349"/>
    </ligand>
</feature>
<keyword evidence="3 6" id="KW-0521">NADP</keyword>
<evidence type="ECO:0000259" key="11">
    <source>
        <dbReference type="Pfam" id="PF14748"/>
    </source>
</evidence>
<dbReference type="SUPFAM" id="SSF51735">
    <property type="entry name" value="NAD(P)-binding Rossmann-fold domains"/>
    <property type="match status" value="1"/>
</dbReference>
<dbReference type="Pfam" id="PF14748">
    <property type="entry name" value="P5CR_dimer"/>
    <property type="match status" value="1"/>
</dbReference>
<feature type="binding site" evidence="8">
    <location>
        <begin position="85"/>
        <end position="88"/>
    </location>
    <ligand>
        <name>NADP(+)</name>
        <dbReference type="ChEBI" id="CHEBI:58349"/>
    </ligand>
</feature>
<evidence type="ECO:0000256" key="8">
    <source>
        <dbReference type="PIRSR" id="PIRSR000193-1"/>
    </source>
</evidence>
<dbReference type="Pfam" id="PF03807">
    <property type="entry name" value="F420_oxidored"/>
    <property type="match status" value="1"/>
</dbReference>
<protein>
    <recommendedName>
        <fullName evidence="6 7">Pyrroline-5-carboxylate reductase</fullName>
        <shortName evidence="6">P5C reductase</shortName>
        <shortName evidence="6">P5CR</shortName>
        <ecNumber evidence="6 7">1.5.1.2</ecNumber>
    </recommendedName>
    <alternativeName>
        <fullName evidence="6">PCA reductase</fullName>
    </alternativeName>
</protein>
<dbReference type="UniPathway" id="UPA00098">
    <property type="reaction ID" value="UER00361"/>
</dbReference>
<gene>
    <name evidence="6" type="primary">proC</name>
    <name evidence="12" type="ORF">LVISKB_0547</name>
</gene>
<dbReference type="PATRIC" id="fig|1001583.3.peg.540"/>
<comment type="similarity">
    <text evidence="1 6 9">Belongs to the pyrroline-5-carboxylate reductase family.</text>
</comment>
<evidence type="ECO:0000256" key="1">
    <source>
        <dbReference type="ARBA" id="ARBA00005525"/>
    </source>
</evidence>
<feature type="domain" description="Pyrroline-5-carboxylate reductase dimerisation" evidence="11">
    <location>
        <begin position="178"/>
        <end position="279"/>
    </location>
</feature>
<dbReference type="Proteomes" id="UP000012042">
    <property type="component" value="Chromosome"/>
</dbReference>
<organism evidence="12 13">
    <name type="scientific">Levilactobacillus brevis KB290</name>
    <dbReference type="NCBI Taxonomy" id="1001583"/>
    <lineage>
        <taxon>Bacteria</taxon>
        <taxon>Bacillati</taxon>
        <taxon>Bacillota</taxon>
        <taxon>Bacilli</taxon>
        <taxon>Lactobacillales</taxon>
        <taxon>Lactobacillaceae</taxon>
        <taxon>Levilactobacillus</taxon>
    </lineage>
</organism>
<evidence type="ECO:0000313" key="13">
    <source>
        <dbReference type="Proteomes" id="UP000012042"/>
    </source>
</evidence>
<proteinExistence type="inferred from homology"/>
<evidence type="ECO:0000256" key="4">
    <source>
        <dbReference type="ARBA" id="ARBA00023002"/>
    </source>
</evidence>
<accession>M5ACX9</accession>
<dbReference type="InterPro" id="IPR000304">
    <property type="entry name" value="Pyrroline-COOH_reductase"/>
</dbReference>
<dbReference type="PROSITE" id="PS00521">
    <property type="entry name" value="P5CR"/>
    <property type="match status" value="1"/>
</dbReference>
<dbReference type="Gene3D" id="1.10.3730.10">
    <property type="entry name" value="ProC C-terminal domain-like"/>
    <property type="match status" value="1"/>
</dbReference>
<evidence type="ECO:0000256" key="5">
    <source>
        <dbReference type="ARBA" id="ARBA00058118"/>
    </source>
</evidence>
<comment type="subcellular location">
    <subcellularLocation>
        <location evidence="6">Cytoplasm</location>
    </subcellularLocation>
</comment>
<dbReference type="InterPro" id="IPR053790">
    <property type="entry name" value="P5CR-like_CS"/>
</dbReference>
<evidence type="ECO:0000256" key="9">
    <source>
        <dbReference type="RuleBase" id="RU003903"/>
    </source>
</evidence>
<comment type="pathway">
    <text evidence="6 9">Amino-acid biosynthesis; L-proline biosynthesis; L-proline from L-glutamate 5-semialdehyde: step 1/1.</text>
</comment>
<reference evidence="12 13" key="1">
    <citation type="journal article" date="2013" name="PLoS ONE">
        <title>Genomic Analysis by Deep Sequencing of the Probiotic Lactobacillus brevis KB290 Harboring Nine Plasmids Reveals Genomic Stability.</title>
        <authorList>
            <person name="Fukao M."/>
            <person name="Oshima K."/>
            <person name="Morita H."/>
            <person name="Toh H."/>
            <person name="Suda W."/>
            <person name="Kim S.W."/>
            <person name="Suzuki S."/>
            <person name="Yakabe T."/>
            <person name="Hattori M."/>
            <person name="Yajima N."/>
        </authorList>
    </citation>
    <scope>NUCLEOTIDE SEQUENCE [LARGE SCALE GENOMIC DNA]</scope>
    <source>
        <strain evidence="12 13">KB290</strain>
    </source>
</reference>
<comment type="catalytic activity">
    <reaction evidence="6">
        <text>L-proline + NAD(+) = (S)-1-pyrroline-5-carboxylate + NADH + 2 H(+)</text>
        <dbReference type="Rhea" id="RHEA:14105"/>
        <dbReference type="ChEBI" id="CHEBI:15378"/>
        <dbReference type="ChEBI" id="CHEBI:17388"/>
        <dbReference type="ChEBI" id="CHEBI:57540"/>
        <dbReference type="ChEBI" id="CHEBI:57945"/>
        <dbReference type="ChEBI" id="CHEBI:60039"/>
        <dbReference type="EC" id="1.5.1.2"/>
    </reaction>
</comment>
<keyword evidence="6 9" id="KW-0028">Amino-acid biosynthesis</keyword>
<dbReference type="InterPro" id="IPR008927">
    <property type="entry name" value="6-PGluconate_DH-like_C_sf"/>
</dbReference>
<evidence type="ECO:0000259" key="10">
    <source>
        <dbReference type="Pfam" id="PF03807"/>
    </source>
</evidence>
<keyword evidence="6" id="KW-0963">Cytoplasm</keyword>
<dbReference type="GO" id="GO:0005737">
    <property type="term" value="C:cytoplasm"/>
    <property type="evidence" value="ECO:0007669"/>
    <property type="project" value="UniProtKB-SubCell"/>
</dbReference>
<dbReference type="Gene3D" id="3.40.50.720">
    <property type="entry name" value="NAD(P)-binding Rossmann-like Domain"/>
    <property type="match status" value="1"/>
</dbReference>
<keyword evidence="4 6" id="KW-0560">Oxidoreductase</keyword>
<dbReference type="KEGG" id="lbk:LVISKB_0547"/>
<dbReference type="AlphaFoldDB" id="M5ACX9"/>
<dbReference type="InterPro" id="IPR029036">
    <property type="entry name" value="P5CR_dimer"/>
</dbReference>
<dbReference type="HOGENOM" id="CLU_042344_3_1_9"/>
<name>M5ACX9_LEVBR</name>
<evidence type="ECO:0000313" key="12">
    <source>
        <dbReference type="EMBL" id="BAN06182.1"/>
    </source>
</evidence>
<dbReference type="PANTHER" id="PTHR11645:SF0">
    <property type="entry name" value="PYRROLINE-5-CARBOXYLATE REDUCTASE 3"/>
    <property type="match status" value="1"/>
</dbReference>
<dbReference type="FunFam" id="1.10.3730.10:FF:000001">
    <property type="entry name" value="Pyrroline-5-carboxylate reductase"/>
    <property type="match status" value="1"/>
</dbReference>
<evidence type="ECO:0000256" key="3">
    <source>
        <dbReference type="ARBA" id="ARBA00022857"/>
    </source>
</evidence>
<comment type="catalytic activity">
    <reaction evidence="6 9">
        <text>L-proline + NADP(+) = (S)-1-pyrroline-5-carboxylate + NADPH + 2 H(+)</text>
        <dbReference type="Rhea" id="RHEA:14109"/>
        <dbReference type="ChEBI" id="CHEBI:15378"/>
        <dbReference type="ChEBI" id="CHEBI:17388"/>
        <dbReference type="ChEBI" id="CHEBI:57783"/>
        <dbReference type="ChEBI" id="CHEBI:58349"/>
        <dbReference type="ChEBI" id="CHEBI:60039"/>
        <dbReference type="EC" id="1.5.1.2"/>
    </reaction>
</comment>
<feature type="domain" description="Pyrroline-5-carboxylate reductase catalytic N-terminal" evidence="10">
    <location>
        <begin position="19"/>
        <end position="115"/>
    </location>
</feature>
<dbReference type="EMBL" id="AP012167">
    <property type="protein sequence ID" value="BAN06182.1"/>
    <property type="molecule type" value="Genomic_DNA"/>
</dbReference>
<evidence type="ECO:0000256" key="7">
    <source>
        <dbReference type="NCBIfam" id="TIGR00112"/>
    </source>
</evidence>
<dbReference type="PIRSF" id="PIRSF000193">
    <property type="entry name" value="Pyrrol-5-carb_rd"/>
    <property type="match status" value="1"/>
</dbReference>
<dbReference type="NCBIfam" id="TIGR00112">
    <property type="entry name" value="proC"/>
    <property type="match status" value="1"/>
</dbReference>
<dbReference type="GO" id="GO:0055129">
    <property type="term" value="P:L-proline biosynthetic process"/>
    <property type="evidence" value="ECO:0007669"/>
    <property type="project" value="UniProtKB-UniRule"/>
</dbReference>
<dbReference type="HAMAP" id="MF_01925">
    <property type="entry name" value="P5C_reductase"/>
    <property type="match status" value="1"/>
</dbReference>
<evidence type="ECO:0000256" key="6">
    <source>
        <dbReference type="HAMAP-Rule" id="MF_01925"/>
    </source>
</evidence>
<feature type="binding site" evidence="8">
    <location>
        <position position="72"/>
    </location>
    <ligand>
        <name>NADPH</name>
        <dbReference type="ChEBI" id="CHEBI:57783"/>
    </ligand>
</feature>
<dbReference type="PANTHER" id="PTHR11645">
    <property type="entry name" value="PYRROLINE-5-CARBOXYLATE REDUCTASE"/>
    <property type="match status" value="1"/>
</dbReference>
<dbReference type="EC" id="1.5.1.2" evidence="6 7"/>
<sequence length="284" mass="29203">MRTLASDRMFIDQGGIGMKIGFIGVGGMAQAIIGGLLQAKTFAPTEIVVHSHRKESYEPYAQAHGLQTAEQNSDVADQSDLVVVAVTPNVAASVLQEIKPQVADGQTTVISIVAGLSLAEMADILGDNVPILRTLPNVNVEVGAGMTAVAANARLTGTDLDAALRVFNTIGSTTTLAEDQFGVFSALAGSSPAYIDFFIDSLSRAGVKYGLTKAQATQIAAQATLGSAKMVLESDKIPFALIDQVASPGGSTVAGLLAMEEAGLMTAVVKGIDATIKRDAGDPA</sequence>
<keyword evidence="2 6" id="KW-0641">Proline biosynthesis</keyword>
<comment type="function">
    <text evidence="5 6">Catalyzes the reduction of 1-pyrroline-5-carboxylate (PCA) to L-proline.</text>
</comment>
<evidence type="ECO:0000256" key="2">
    <source>
        <dbReference type="ARBA" id="ARBA00022650"/>
    </source>
</evidence>
<dbReference type="GO" id="GO:0004735">
    <property type="term" value="F:pyrroline-5-carboxylate reductase activity"/>
    <property type="evidence" value="ECO:0007669"/>
    <property type="project" value="UniProtKB-UniRule"/>
</dbReference>
<feature type="binding site" evidence="8">
    <location>
        <position position="51"/>
    </location>
    <ligand>
        <name>NADP(+)</name>
        <dbReference type="ChEBI" id="CHEBI:58349"/>
    </ligand>
</feature>
<dbReference type="InterPro" id="IPR036291">
    <property type="entry name" value="NAD(P)-bd_dom_sf"/>
</dbReference>
<dbReference type="InterPro" id="IPR028939">
    <property type="entry name" value="P5C_Rdtase_cat_N"/>
</dbReference>